<sequence length="1149" mass="128991">MQAELMYRKTGMMTCQEPSSSSIGHKNFHNHLIKNDSTKDSRETIHSGHFMISDFEAEAQDDEDELAVPVPEEEAARLAIIAPVGFSLDRFVASSNEKSAQQLSIETSLNKLFQCMSLAYRQKLTSPKWNRFKGIRLRWKDKIRLNNVIWRCWHMQFILKQNTLVCQFASPLDVDTHNKPEAVVLEGKYWKRKLAAVTAEYKKWRMFYRNRILGWTNKDGTDMLESMDMLDWDTGMMGSSMGFGSGLMNVNGNSSGLQGSDSVHNMMVDEDYMELMTDTLFSTISSNQPLYFPDPREIARGASLADFIQPSLGPLQPNLDDFMDTLEPLQEFLNSKLPPVPEEEDIFRTGSLNTNYSDLYLVGTMNHQVNHLSSVTNQQQQHHQQRQDNSNDLQNIQYNTPSPNIIYRNTTTNNNDNYLDNRDKLTRAGRSLIKGGNRVIQHSQQQQQQHPNFVNNISHQVVAYQSPQQILQNQQIQQENQRLQSTNNYNNLDIQQVLSSPSQNSSRQIESHIHNNISQSQNYSSSTQPNTTNQQQIIELTNPFKILTTQQNYKLPQNSSYTTGQFKYHGKNSANQQTSSNITNQSTALIAAAAPASTTSSSSTNQNNVILHNNKPALNHQKLQQRTITTTPSILPTTLTPSTITTNNNNQDKEEIFAVPKYQMKARSRSRSSSALNQTRNHPPPLVSAISDPSLNINNNVLLAQLLTNNTSGLYTVSNGPDKLMLTQQQNNTNIITSSGLKKIQPILPSINKNIQLTNPIVIQQQINNSTNLARVSSNSSSSTSSNSSNSSSSSSSSSSSCGNSTSNNNNSSITNHSDSGNNNNNNCNSINNNNNNNDHCSSSSSSSSSRSSSRSSSSNKNSVNKTIDTSEKSSMTIKKNYQGQNNNKNVSNDTTTATTTTGSTNVHSPQGLNTSPLNSPMNIDNPLSPNSNLFIKNDNNERGQYKEQRRVGHIHAEQKRRYNIKNGFDMLHNLIPQLNQNPNAKLSKAAMLQKGADYIRQLRNERNQIKEEMDNLKQQIDNLNLSITNCQSLLPATGAPVLRQRTNKMKEMFDDYVKKRTRENWKFWIFSILLEPLMISFNASVSTASVEDLCRSTILWVEQHCSLVDLRPAVLNSLRYLCTATEILSDPARLPEEALAAVNQPEKR</sequence>
<dbReference type="InterPro" id="IPR036638">
    <property type="entry name" value="HLH_DNA-bd_sf"/>
</dbReference>
<feature type="compositionally biased region" description="Low complexity" evidence="7">
    <location>
        <begin position="777"/>
        <end position="865"/>
    </location>
</feature>
<dbReference type="GO" id="GO:0046983">
    <property type="term" value="F:protein dimerization activity"/>
    <property type="evidence" value="ECO:0007669"/>
    <property type="project" value="InterPro"/>
</dbReference>
<dbReference type="OrthoDB" id="6022628at2759"/>
<dbReference type="CDD" id="cd21739">
    <property type="entry name" value="NES2-NLS_ChREBP-like"/>
    <property type="match status" value="1"/>
</dbReference>
<evidence type="ECO:0000256" key="3">
    <source>
        <dbReference type="ARBA" id="ARBA00023125"/>
    </source>
</evidence>
<dbReference type="GO" id="GO:0005634">
    <property type="term" value="C:nucleus"/>
    <property type="evidence" value="ECO:0007669"/>
    <property type="project" value="UniProtKB-SubCell"/>
</dbReference>
<gene>
    <name evidence="9" type="ORF">HCN44_003117</name>
</gene>
<dbReference type="FunFam" id="4.10.280.10:FF:000094">
    <property type="entry name" value="Blast:Carbohydrate-responsive element-binding protein"/>
    <property type="match status" value="1"/>
</dbReference>
<reference evidence="9 10" key="1">
    <citation type="submission" date="2020-08" db="EMBL/GenBank/DDBJ databases">
        <title>Aphidius gifuensis genome sequencing and assembly.</title>
        <authorList>
            <person name="Du Z."/>
        </authorList>
    </citation>
    <scope>NUCLEOTIDE SEQUENCE [LARGE SCALE GENOMIC DNA]</scope>
    <source>
        <strain evidence="9">YNYX2018</strain>
        <tissue evidence="9">Adults</tissue>
    </source>
</reference>
<evidence type="ECO:0000313" key="9">
    <source>
        <dbReference type="EMBL" id="KAF7987355.1"/>
    </source>
</evidence>
<dbReference type="AlphaFoldDB" id="A0A834XL45"/>
<accession>A0A834XL45</accession>
<keyword evidence="4" id="KW-0804">Transcription</keyword>
<keyword evidence="6" id="KW-0175">Coiled coil</keyword>
<feature type="coiled-coil region" evidence="6">
    <location>
        <begin position="993"/>
        <end position="1034"/>
    </location>
</feature>
<feature type="region of interest" description="Disordered" evidence="7">
    <location>
        <begin position="774"/>
        <end position="919"/>
    </location>
</feature>
<feature type="compositionally biased region" description="Polar residues" evidence="7">
    <location>
        <begin position="906"/>
        <end position="919"/>
    </location>
</feature>
<dbReference type="Proteomes" id="UP000639338">
    <property type="component" value="Unassembled WGS sequence"/>
</dbReference>
<evidence type="ECO:0000256" key="2">
    <source>
        <dbReference type="ARBA" id="ARBA00023015"/>
    </source>
</evidence>
<evidence type="ECO:0000256" key="4">
    <source>
        <dbReference type="ARBA" id="ARBA00023163"/>
    </source>
</evidence>
<feature type="compositionally biased region" description="Polar residues" evidence="7">
    <location>
        <begin position="388"/>
        <end position="401"/>
    </location>
</feature>
<evidence type="ECO:0000256" key="1">
    <source>
        <dbReference type="ARBA" id="ARBA00004123"/>
    </source>
</evidence>
<proteinExistence type="predicted"/>
<dbReference type="PANTHER" id="PTHR15741">
    <property type="entry name" value="BASIC HELIX-LOOP-HELIX ZIP TRANSCRIPTION FACTOR"/>
    <property type="match status" value="1"/>
</dbReference>
<dbReference type="PANTHER" id="PTHR15741:SF37">
    <property type="entry name" value="LD38259P"/>
    <property type="match status" value="1"/>
</dbReference>
<dbReference type="SMART" id="SM00353">
    <property type="entry name" value="HLH"/>
    <property type="match status" value="1"/>
</dbReference>
<dbReference type="Gene3D" id="4.10.280.10">
    <property type="entry name" value="Helix-loop-helix DNA-binding domain"/>
    <property type="match status" value="1"/>
</dbReference>
<comment type="subcellular location">
    <subcellularLocation>
        <location evidence="1">Nucleus</location>
    </subcellularLocation>
</comment>
<dbReference type="InterPro" id="IPR011598">
    <property type="entry name" value="bHLH_dom"/>
</dbReference>
<dbReference type="GO" id="GO:0000981">
    <property type="term" value="F:DNA-binding transcription factor activity, RNA polymerase II-specific"/>
    <property type="evidence" value="ECO:0007669"/>
    <property type="project" value="TreeGrafter"/>
</dbReference>
<dbReference type="CDD" id="cd11405">
    <property type="entry name" value="bHLHzip_MLXIP_like"/>
    <property type="match status" value="1"/>
</dbReference>
<feature type="compositionally biased region" description="Low complexity" evidence="7">
    <location>
        <begin position="879"/>
        <end position="905"/>
    </location>
</feature>
<evidence type="ECO:0000256" key="7">
    <source>
        <dbReference type="SAM" id="MobiDB-lite"/>
    </source>
</evidence>
<dbReference type="EMBL" id="JACMRX010000006">
    <property type="protein sequence ID" value="KAF7987355.1"/>
    <property type="molecule type" value="Genomic_DNA"/>
</dbReference>
<keyword evidence="5" id="KW-0539">Nucleus</keyword>
<dbReference type="InterPro" id="IPR052207">
    <property type="entry name" value="Max-like/E-box_TFs"/>
</dbReference>
<feature type="domain" description="BHLH" evidence="8">
    <location>
        <begin position="949"/>
        <end position="1003"/>
    </location>
</feature>
<evidence type="ECO:0000256" key="5">
    <source>
        <dbReference type="ARBA" id="ARBA00023242"/>
    </source>
</evidence>
<evidence type="ECO:0000256" key="6">
    <source>
        <dbReference type="SAM" id="Coils"/>
    </source>
</evidence>
<dbReference type="PROSITE" id="PS50888">
    <property type="entry name" value="BHLH"/>
    <property type="match status" value="1"/>
</dbReference>
<keyword evidence="3" id="KW-0238">DNA-binding</keyword>
<comment type="caution">
    <text evidence="9">The sequence shown here is derived from an EMBL/GenBank/DDBJ whole genome shotgun (WGS) entry which is preliminary data.</text>
</comment>
<dbReference type="Pfam" id="PF00010">
    <property type="entry name" value="HLH"/>
    <property type="match status" value="1"/>
</dbReference>
<keyword evidence="2" id="KW-0805">Transcription regulation</keyword>
<feature type="region of interest" description="Disordered" evidence="7">
    <location>
        <begin position="375"/>
        <end position="401"/>
    </location>
</feature>
<name>A0A834XL45_APHGI</name>
<organism evidence="9 10">
    <name type="scientific">Aphidius gifuensis</name>
    <name type="common">Parasitoid wasp</name>
    <dbReference type="NCBI Taxonomy" id="684658"/>
    <lineage>
        <taxon>Eukaryota</taxon>
        <taxon>Metazoa</taxon>
        <taxon>Ecdysozoa</taxon>
        <taxon>Arthropoda</taxon>
        <taxon>Hexapoda</taxon>
        <taxon>Insecta</taxon>
        <taxon>Pterygota</taxon>
        <taxon>Neoptera</taxon>
        <taxon>Endopterygota</taxon>
        <taxon>Hymenoptera</taxon>
        <taxon>Apocrita</taxon>
        <taxon>Ichneumonoidea</taxon>
        <taxon>Braconidae</taxon>
        <taxon>Aphidiinae</taxon>
        <taxon>Aphidius</taxon>
    </lineage>
</organism>
<dbReference type="GO" id="GO:0000978">
    <property type="term" value="F:RNA polymerase II cis-regulatory region sequence-specific DNA binding"/>
    <property type="evidence" value="ECO:0007669"/>
    <property type="project" value="TreeGrafter"/>
</dbReference>
<keyword evidence="10" id="KW-1185">Reference proteome</keyword>
<protein>
    <recommendedName>
        <fullName evidence="8">BHLH domain-containing protein</fullName>
    </recommendedName>
</protein>
<evidence type="ECO:0000313" key="10">
    <source>
        <dbReference type="Proteomes" id="UP000639338"/>
    </source>
</evidence>
<evidence type="ECO:0000259" key="8">
    <source>
        <dbReference type="PROSITE" id="PS50888"/>
    </source>
</evidence>
<dbReference type="SUPFAM" id="SSF47459">
    <property type="entry name" value="HLH, helix-loop-helix DNA-binding domain"/>
    <property type="match status" value="1"/>
</dbReference>